<dbReference type="AlphaFoldDB" id="A0AAW2H4M6"/>
<evidence type="ECO:0000313" key="3">
    <source>
        <dbReference type="Proteomes" id="UP001430953"/>
    </source>
</evidence>
<sequence length="116" mass="13336">MKRIGTDQWAAARSRMNRPCPSAGLYAIYKKKSLSCLVGGCQRCANLLQKNILELKETTDLDNHLIYKFITSLTANLMDLEKRCKEEEKETPDRKSVGSLKKDREDCERKVARKNK</sequence>
<evidence type="ECO:0000313" key="2">
    <source>
        <dbReference type="EMBL" id="KAL0134409.1"/>
    </source>
</evidence>
<evidence type="ECO:0000256" key="1">
    <source>
        <dbReference type="SAM" id="MobiDB-lite"/>
    </source>
</evidence>
<feature type="region of interest" description="Disordered" evidence="1">
    <location>
        <begin position="85"/>
        <end position="116"/>
    </location>
</feature>
<proteinExistence type="predicted"/>
<feature type="compositionally biased region" description="Basic and acidic residues" evidence="1">
    <location>
        <begin position="85"/>
        <end position="110"/>
    </location>
</feature>
<organism evidence="2 3">
    <name type="scientific">Cardiocondyla obscurior</name>
    <dbReference type="NCBI Taxonomy" id="286306"/>
    <lineage>
        <taxon>Eukaryota</taxon>
        <taxon>Metazoa</taxon>
        <taxon>Ecdysozoa</taxon>
        <taxon>Arthropoda</taxon>
        <taxon>Hexapoda</taxon>
        <taxon>Insecta</taxon>
        <taxon>Pterygota</taxon>
        <taxon>Neoptera</taxon>
        <taxon>Endopterygota</taxon>
        <taxon>Hymenoptera</taxon>
        <taxon>Apocrita</taxon>
        <taxon>Aculeata</taxon>
        <taxon>Formicoidea</taxon>
        <taxon>Formicidae</taxon>
        <taxon>Myrmicinae</taxon>
        <taxon>Cardiocondyla</taxon>
    </lineage>
</organism>
<name>A0AAW2H4M6_9HYME</name>
<dbReference type="EMBL" id="JADYXP020000001">
    <property type="protein sequence ID" value="KAL0134409.1"/>
    <property type="molecule type" value="Genomic_DNA"/>
</dbReference>
<dbReference type="Proteomes" id="UP001430953">
    <property type="component" value="Unassembled WGS sequence"/>
</dbReference>
<protein>
    <submittedName>
        <fullName evidence="2">Uncharacterized protein</fullName>
    </submittedName>
</protein>
<reference evidence="2 3" key="1">
    <citation type="submission" date="2023-03" db="EMBL/GenBank/DDBJ databases">
        <title>High recombination rates correlate with genetic variation in Cardiocondyla obscurior ants.</title>
        <authorList>
            <person name="Errbii M."/>
        </authorList>
    </citation>
    <scope>NUCLEOTIDE SEQUENCE [LARGE SCALE GENOMIC DNA]</scope>
    <source>
        <strain evidence="2">Alpha-2009</strain>
        <tissue evidence="2">Whole body</tissue>
    </source>
</reference>
<gene>
    <name evidence="2" type="ORF">PUN28_001292</name>
</gene>
<accession>A0AAW2H4M6</accession>
<comment type="caution">
    <text evidence="2">The sequence shown here is derived from an EMBL/GenBank/DDBJ whole genome shotgun (WGS) entry which is preliminary data.</text>
</comment>
<keyword evidence="3" id="KW-1185">Reference proteome</keyword>